<dbReference type="STRING" id="762948.HMPREF0733_11058"/>
<dbReference type="InterPro" id="IPR002397">
    <property type="entry name" value="Cyt_P450_B"/>
</dbReference>
<evidence type="ECO:0000313" key="2">
    <source>
        <dbReference type="EMBL" id="VEJ30880.1"/>
    </source>
</evidence>
<keyword evidence="2" id="KW-0560">Oxidoreductase</keyword>
<dbReference type="Pfam" id="PF00067">
    <property type="entry name" value="p450"/>
    <property type="match status" value="1"/>
</dbReference>
<dbReference type="EC" id="1.14.13.-" evidence="2"/>
<dbReference type="PRINTS" id="PR00359">
    <property type="entry name" value="BP450"/>
</dbReference>
<protein>
    <submittedName>
        <fullName evidence="2">Erythromycin C-12 hydroxylase</fullName>
        <ecNumber evidence="2">1.14.13.-</ecNumber>
    </submittedName>
</protein>
<sequence length="433" mass="48789">MVPSRDIPAADSTDSARSRIFDGTRIPVTFRRQKVVADNVKNDWDLRSEKVQKNQVAAYDEMRRRCPVAHDEFMGYSVFKNADVQHVLDHPDIYSNVVSTRHIAVPNGMDAPEHTTFRAVNDRYFTPERLREFEPKIREVVKNLVADLPRGTEVDVMDGFAQAYAMRIQNAFMGWPVSLEKPLIEWIEKNREATLRRDREQIGKVALEFDTYIRELLDARREQATTGNPQDVTAELLTDTVQLPGQEPRTMTDEEIVSLIRNWTVGELSTVSACAGIIVNFLARNPQEQARLRDSLGEGHTKVAAAVEEIMRLEDPLVTNRRVTTEDTVLGGRTIPANSRVTINWSSANRDEDAFEDALAYNPHRDQSRNLVYGDGIHVCPGAPLARLELRLLMEELLKATESIVPGDESDAPATENATYPVSGYSTVRVVFG</sequence>
<dbReference type="PANTHER" id="PTHR46696:SF6">
    <property type="entry name" value="P450, PUTATIVE (EUROFUNG)-RELATED"/>
    <property type="match status" value="1"/>
</dbReference>
<dbReference type="GO" id="GO:0005506">
    <property type="term" value="F:iron ion binding"/>
    <property type="evidence" value="ECO:0007669"/>
    <property type="project" value="InterPro"/>
</dbReference>
<dbReference type="EMBL" id="LR134521">
    <property type="protein sequence ID" value="VEJ30880.1"/>
    <property type="molecule type" value="Genomic_DNA"/>
</dbReference>
<reference evidence="2 3" key="1">
    <citation type="submission" date="2018-12" db="EMBL/GenBank/DDBJ databases">
        <authorList>
            <consortium name="Pathogen Informatics"/>
        </authorList>
    </citation>
    <scope>NUCLEOTIDE SEQUENCE [LARGE SCALE GENOMIC DNA]</scope>
    <source>
        <strain evidence="2 3">NCTC10918</strain>
    </source>
</reference>
<dbReference type="PANTHER" id="PTHR46696">
    <property type="entry name" value="P450, PUTATIVE (EUROFUNG)-RELATED"/>
    <property type="match status" value="1"/>
</dbReference>
<comment type="similarity">
    <text evidence="1">Belongs to the cytochrome P450 family.</text>
</comment>
<dbReference type="GO" id="GO:0020037">
    <property type="term" value="F:heme binding"/>
    <property type="evidence" value="ECO:0007669"/>
    <property type="project" value="InterPro"/>
</dbReference>
<gene>
    <name evidence="2" type="primary">eryK</name>
    <name evidence="2" type="ORF">NCTC10918_02172</name>
</gene>
<dbReference type="Gene3D" id="1.10.630.10">
    <property type="entry name" value="Cytochrome P450"/>
    <property type="match status" value="1"/>
</dbReference>
<dbReference type="InterPro" id="IPR036396">
    <property type="entry name" value="Cyt_P450_sf"/>
</dbReference>
<evidence type="ECO:0000313" key="3">
    <source>
        <dbReference type="Proteomes" id="UP000270988"/>
    </source>
</evidence>
<evidence type="ECO:0000256" key="1">
    <source>
        <dbReference type="ARBA" id="ARBA00010617"/>
    </source>
</evidence>
<name>A0A448UYC0_9MICC</name>
<dbReference type="InterPro" id="IPR001128">
    <property type="entry name" value="Cyt_P450"/>
</dbReference>
<organism evidence="2 3">
    <name type="scientific">Rothia dentocariosa</name>
    <dbReference type="NCBI Taxonomy" id="2047"/>
    <lineage>
        <taxon>Bacteria</taxon>
        <taxon>Bacillati</taxon>
        <taxon>Actinomycetota</taxon>
        <taxon>Actinomycetes</taxon>
        <taxon>Micrococcales</taxon>
        <taxon>Micrococcaceae</taxon>
        <taxon>Rothia</taxon>
    </lineage>
</organism>
<dbReference type="SUPFAM" id="SSF48264">
    <property type="entry name" value="Cytochrome P450"/>
    <property type="match status" value="1"/>
</dbReference>
<dbReference type="GO" id="GO:0004497">
    <property type="term" value="F:monooxygenase activity"/>
    <property type="evidence" value="ECO:0007669"/>
    <property type="project" value="InterPro"/>
</dbReference>
<dbReference type="AlphaFoldDB" id="A0A448UYC0"/>
<proteinExistence type="inferred from homology"/>
<dbReference type="CDD" id="cd11079">
    <property type="entry name" value="Cyp_unk"/>
    <property type="match status" value="1"/>
</dbReference>
<dbReference type="GO" id="GO:0016705">
    <property type="term" value="F:oxidoreductase activity, acting on paired donors, with incorporation or reduction of molecular oxygen"/>
    <property type="evidence" value="ECO:0007669"/>
    <property type="project" value="InterPro"/>
</dbReference>
<dbReference type="Proteomes" id="UP000270988">
    <property type="component" value="Chromosome"/>
</dbReference>
<accession>A0A448UYC0</accession>